<name>A0A9K3H5C3_HELAN</name>
<dbReference type="EMBL" id="MNCJ02000330">
    <property type="protein sequence ID" value="KAF5766678.1"/>
    <property type="molecule type" value="Genomic_DNA"/>
</dbReference>
<keyword evidence="2" id="KW-1185">Reference proteome</keyword>
<evidence type="ECO:0000313" key="1">
    <source>
        <dbReference type="EMBL" id="KAF5766678.1"/>
    </source>
</evidence>
<reference evidence="1" key="1">
    <citation type="journal article" date="2017" name="Nature">
        <title>The sunflower genome provides insights into oil metabolism, flowering and Asterid evolution.</title>
        <authorList>
            <person name="Badouin H."/>
            <person name="Gouzy J."/>
            <person name="Grassa C.J."/>
            <person name="Murat F."/>
            <person name="Staton S.E."/>
            <person name="Cottret L."/>
            <person name="Lelandais-Briere C."/>
            <person name="Owens G.L."/>
            <person name="Carrere S."/>
            <person name="Mayjonade B."/>
            <person name="Legrand L."/>
            <person name="Gill N."/>
            <person name="Kane N.C."/>
            <person name="Bowers J.E."/>
            <person name="Hubner S."/>
            <person name="Bellec A."/>
            <person name="Berard A."/>
            <person name="Berges H."/>
            <person name="Blanchet N."/>
            <person name="Boniface M.C."/>
            <person name="Brunel D."/>
            <person name="Catrice O."/>
            <person name="Chaidir N."/>
            <person name="Claudel C."/>
            <person name="Donnadieu C."/>
            <person name="Faraut T."/>
            <person name="Fievet G."/>
            <person name="Helmstetter N."/>
            <person name="King M."/>
            <person name="Knapp S.J."/>
            <person name="Lai Z."/>
            <person name="Le Paslier M.C."/>
            <person name="Lippi Y."/>
            <person name="Lorenzon L."/>
            <person name="Mandel J.R."/>
            <person name="Marage G."/>
            <person name="Marchand G."/>
            <person name="Marquand E."/>
            <person name="Bret-Mestries E."/>
            <person name="Morien E."/>
            <person name="Nambeesan S."/>
            <person name="Nguyen T."/>
            <person name="Pegot-Espagnet P."/>
            <person name="Pouilly N."/>
            <person name="Raftis F."/>
            <person name="Sallet E."/>
            <person name="Schiex T."/>
            <person name="Thomas J."/>
            <person name="Vandecasteele C."/>
            <person name="Vares D."/>
            <person name="Vear F."/>
            <person name="Vautrin S."/>
            <person name="Crespi M."/>
            <person name="Mangin B."/>
            <person name="Burke J.M."/>
            <person name="Salse J."/>
            <person name="Munos S."/>
            <person name="Vincourt P."/>
            <person name="Rieseberg L.H."/>
            <person name="Langlade N.B."/>
        </authorList>
    </citation>
    <scope>NUCLEOTIDE SEQUENCE</scope>
    <source>
        <tissue evidence="1">Leaves</tissue>
    </source>
</reference>
<protein>
    <submittedName>
        <fullName evidence="1">Uncharacterized protein</fullName>
    </submittedName>
</protein>
<dbReference type="AlphaFoldDB" id="A0A9K3H5C3"/>
<proteinExistence type="predicted"/>
<evidence type="ECO:0000313" key="2">
    <source>
        <dbReference type="Proteomes" id="UP000215914"/>
    </source>
</evidence>
<organism evidence="1 2">
    <name type="scientific">Helianthus annuus</name>
    <name type="common">Common sunflower</name>
    <dbReference type="NCBI Taxonomy" id="4232"/>
    <lineage>
        <taxon>Eukaryota</taxon>
        <taxon>Viridiplantae</taxon>
        <taxon>Streptophyta</taxon>
        <taxon>Embryophyta</taxon>
        <taxon>Tracheophyta</taxon>
        <taxon>Spermatophyta</taxon>
        <taxon>Magnoliopsida</taxon>
        <taxon>eudicotyledons</taxon>
        <taxon>Gunneridae</taxon>
        <taxon>Pentapetalae</taxon>
        <taxon>asterids</taxon>
        <taxon>campanulids</taxon>
        <taxon>Asterales</taxon>
        <taxon>Asteraceae</taxon>
        <taxon>Asteroideae</taxon>
        <taxon>Heliantheae alliance</taxon>
        <taxon>Heliantheae</taxon>
        <taxon>Helianthus</taxon>
    </lineage>
</organism>
<comment type="caution">
    <text evidence="1">The sequence shown here is derived from an EMBL/GenBank/DDBJ whole genome shotgun (WGS) entry which is preliminary data.</text>
</comment>
<dbReference type="Gramene" id="mRNA:HanXRQr2_Chr15g0718221">
    <property type="protein sequence ID" value="CDS:HanXRQr2_Chr15g0718221.1"/>
    <property type="gene ID" value="HanXRQr2_Chr15g0718221"/>
</dbReference>
<reference evidence="1" key="2">
    <citation type="submission" date="2020-06" db="EMBL/GenBank/DDBJ databases">
        <title>Helianthus annuus Genome sequencing and assembly Release 2.</title>
        <authorList>
            <person name="Gouzy J."/>
            <person name="Langlade N."/>
            <person name="Munos S."/>
        </authorList>
    </citation>
    <scope>NUCLEOTIDE SEQUENCE</scope>
    <source>
        <tissue evidence="1">Leaves</tissue>
    </source>
</reference>
<accession>A0A9K3H5C3</accession>
<dbReference type="Proteomes" id="UP000215914">
    <property type="component" value="Unassembled WGS sequence"/>
</dbReference>
<sequence>MFLSTYIIGQKLSFFFVFCFDFGQVVRIPKTRIMSYKIDSYKPLSTHSKNPDTLSVR</sequence>
<gene>
    <name evidence="1" type="ORF">HanXRQr2_Chr15g0718221</name>
</gene>